<dbReference type="InterPro" id="IPR015946">
    <property type="entry name" value="KH_dom-like_a/b"/>
</dbReference>
<dbReference type="InterPro" id="IPR000238">
    <property type="entry name" value="RbfA"/>
</dbReference>
<dbReference type="EMBL" id="AMFJ01034388">
    <property type="protein sequence ID" value="EKD29486.1"/>
    <property type="molecule type" value="Genomic_DNA"/>
</dbReference>
<evidence type="ECO:0000256" key="1">
    <source>
        <dbReference type="ARBA" id="ARBA00022517"/>
    </source>
</evidence>
<gene>
    <name evidence="2" type="ORF">ACD_78C00388G0006</name>
</gene>
<evidence type="ECO:0000313" key="2">
    <source>
        <dbReference type="EMBL" id="EKD29486.1"/>
    </source>
</evidence>
<dbReference type="GO" id="GO:0006364">
    <property type="term" value="P:rRNA processing"/>
    <property type="evidence" value="ECO:0007669"/>
    <property type="project" value="InterPro"/>
</dbReference>
<sequence length="119" mass="13663">MSTKTDRLAEMILTISSPIILEHLREHGEQFGIASVTEVEVTKDRSYADIYVSTTSTDETINLPKFLSVLADDIRREVGKKIQTYKIPQIRFKRTKNQATVNTVHDIINELSKQYDLHN</sequence>
<dbReference type="SUPFAM" id="SSF89919">
    <property type="entry name" value="Ribosome-binding factor A, RbfA"/>
    <property type="match status" value="1"/>
</dbReference>
<dbReference type="InterPro" id="IPR023799">
    <property type="entry name" value="RbfA_dom_sf"/>
</dbReference>
<accession>K1XX07</accession>
<dbReference type="AlphaFoldDB" id="K1XX07"/>
<name>K1XX07_9BACT</name>
<organism evidence="2">
    <name type="scientific">uncultured bacterium</name>
    <name type="common">gcode 4</name>
    <dbReference type="NCBI Taxonomy" id="1234023"/>
    <lineage>
        <taxon>Bacteria</taxon>
        <taxon>environmental samples</taxon>
    </lineage>
</organism>
<dbReference type="Pfam" id="PF02033">
    <property type="entry name" value="RBFA"/>
    <property type="match status" value="1"/>
</dbReference>
<dbReference type="Gene3D" id="3.30.300.20">
    <property type="match status" value="1"/>
</dbReference>
<protein>
    <recommendedName>
        <fullName evidence="3">Ribosome-binding factor A</fullName>
    </recommendedName>
</protein>
<comment type="caution">
    <text evidence="2">The sequence shown here is derived from an EMBL/GenBank/DDBJ whole genome shotgun (WGS) entry which is preliminary data.</text>
</comment>
<reference evidence="2" key="1">
    <citation type="journal article" date="2012" name="Science">
        <title>Fermentation, hydrogen, and sulfur metabolism in multiple uncultivated bacterial phyla.</title>
        <authorList>
            <person name="Wrighton K.C."/>
            <person name="Thomas B.C."/>
            <person name="Sharon I."/>
            <person name="Miller C.S."/>
            <person name="Castelle C.J."/>
            <person name="VerBerkmoes N.C."/>
            <person name="Wilkins M.J."/>
            <person name="Hettich R.L."/>
            <person name="Lipton M.S."/>
            <person name="Williams K.H."/>
            <person name="Long P.E."/>
            <person name="Banfield J.F."/>
        </authorList>
    </citation>
    <scope>NUCLEOTIDE SEQUENCE [LARGE SCALE GENOMIC DNA]</scope>
</reference>
<evidence type="ECO:0008006" key="3">
    <source>
        <dbReference type="Google" id="ProtNLM"/>
    </source>
</evidence>
<keyword evidence="1" id="KW-0690">Ribosome biogenesis</keyword>
<proteinExistence type="predicted"/>